<dbReference type="OMA" id="TIVQPCK"/>
<keyword evidence="4" id="KW-0736">Signalosome</keyword>
<dbReference type="PANTHER" id="PTHR13339:SF0">
    <property type="entry name" value="COP9 SIGNALOSOME COMPLEX SUBUNIT 8"/>
    <property type="match status" value="1"/>
</dbReference>
<sequence>MKPIYCHRCNAKFLWKRIPSDIKAVHEELGRIWLVAQRMWQRDWPAVHVALNTEWSDDVKEIMVSLKCKVRERVMKLISKAYSLLNLTSMATISGLSLDEARQAAIDMRWNIIDGTIVQPCKYIDEVHNNVNEFAMTEEKLHKFTEFVSFLEN</sequence>
<dbReference type="AlphaFoldDB" id="A0A026WGU6"/>
<organism evidence="7 8">
    <name type="scientific">Ooceraea biroi</name>
    <name type="common">Clonal raider ant</name>
    <name type="synonym">Cerapachys biroi</name>
    <dbReference type="NCBI Taxonomy" id="2015173"/>
    <lineage>
        <taxon>Eukaryota</taxon>
        <taxon>Metazoa</taxon>
        <taxon>Ecdysozoa</taxon>
        <taxon>Arthropoda</taxon>
        <taxon>Hexapoda</taxon>
        <taxon>Insecta</taxon>
        <taxon>Pterygota</taxon>
        <taxon>Neoptera</taxon>
        <taxon>Endopterygota</taxon>
        <taxon>Hymenoptera</taxon>
        <taxon>Apocrita</taxon>
        <taxon>Aculeata</taxon>
        <taxon>Formicoidea</taxon>
        <taxon>Formicidae</taxon>
        <taxon>Dorylinae</taxon>
        <taxon>Ooceraea</taxon>
    </lineage>
</organism>
<comment type="subcellular location">
    <subcellularLocation>
        <location evidence="2">Cytoplasm</location>
    </subcellularLocation>
    <subcellularLocation>
        <location evidence="1">Nucleus</location>
    </subcellularLocation>
</comment>
<dbReference type="Proteomes" id="UP000053097">
    <property type="component" value="Unassembled WGS sequence"/>
</dbReference>
<keyword evidence="8" id="KW-1185">Reference proteome</keyword>
<dbReference type="STRING" id="2015173.A0A026WGU6"/>
<proteinExistence type="predicted"/>
<evidence type="ECO:0000256" key="5">
    <source>
        <dbReference type="ARBA" id="ARBA00023242"/>
    </source>
</evidence>
<gene>
    <name evidence="7" type="ORF">X777_04841</name>
</gene>
<evidence type="ECO:0000313" key="7">
    <source>
        <dbReference type="EMBL" id="EZA55287.1"/>
    </source>
</evidence>
<keyword evidence="5" id="KW-0539">Nucleus</keyword>
<accession>A0A026WGU6</accession>
<protein>
    <submittedName>
        <fullName evidence="7">COP9 signalosome complex subunit</fullName>
    </submittedName>
</protein>
<evidence type="ECO:0000256" key="1">
    <source>
        <dbReference type="ARBA" id="ARBA00004123"/>
    </source>
</evidence>
<evidence type="ECO:0000256" key="3">
    <source>
        <dbReference type="ARBA" id="ARBA00022490"/>
    </source>
</evidence>
<dbReference type="GO" id="GO:0010387">
    <property type="term" value="P:COP9 signalosome assembly"/>
    <property type="evidence" value="ECO:0007669"/>
    <property type="project" value="InterPro"/>
</dbReference>
<evidence type="ECO:0000259" key="6">
    <source>
        <dbReference type="Pfam" id="PF10075"/>
    </source>
</evidence>
<keyword evidence="3" id="KW-0963">Cytoplasm</keyword>
<evidence type="ECO:0000256" key="4">
    <source>
        <dbReference type="ARBA" id="ARBA00022790"/>
    </source>
</evidence>
<dbReference type="GO" id="GO:0000338">
    <property type="term" value="P:protein deneddylation"/>
    <property type="evidence" value="ECO:0007669"/>
    <property type="project" value="InterPro"/>
</dbReference>
<dbReference type="OrthoDB" id="5351233at2759"/>
<evidence type="ECO:0000313" key="8">
    <source>
        <dbReference type="Proteomes" id="UP000053097"/>
    </source>
</evidence>
<name>A0A026WGU6_OOCBI</name>
<dbReference type="Pfam" id="PF10075">
    <property type="entry name" value="CSN8_PSD8_EIF3K"/>
    <property type="match status" value="1"/>
</dbReference>
<dbReference type="InterPro" id="IPR033464">
    <property type="entry name" value="CSN8_PSD8_EIF3K"/>
</dbReference>
<dbReference type="PANTHER" id="PTHR13339">
    <property type="entry name" value="COP9 SIGNALOSOME COMPLEX SUBUNIT 8"/>
    <property type="match status" value="1"/>
</dbReference>
<dbReference type="GO" id="GO:0008180">
    <property type="term" value="C:COP9 signalosome"/>
    <property type="evidence" value="ECO:0007669"/>
    <property type="project" value="UniProtKB-KW"/>
</dbReference>
<reference evidence="7 8" key="1">
    <citation type="journal article" date="2014" name="Curr. Biol.">
        <title>The genome of the clonal raider ant Cerapachys biroi.</title>
        <authorList>
            <person name="Oxley P.R."/>
            <person name="Ji L."/>
            <person name="Fetter-Pruneda I."/>
            <person name="McKenzie S.K."/>
            <person name="Li C."/>
            <person name="Hu H."/>
            <person name="Zhang G."/>
            <person name="Kronauer D.J."/>
        </authorList>
    </citation>
    <scope>NUCLEOTIDE SEQUENCE [LARGE SCALE GENOMIC DNA]</scope>
</reference>
<dbReference type="GO" id="GO:0005737">
    <property type="term" value="C:cytoplasm"/>
    <property type="evidence" value="ECO:0007669"/>
    <property type="project" value="UniProtKB-SubCell"/>
</dbReference>
<evidence type="ECO:0000256" key="2">
    <source>
        <dbReference type="ARBA" id="ARBA00004496"/>
    </source>
</evidence>
<dbReference type="EMBL" id="KK107213">
    <property type="protein sequence ID" value="EZA55287.1"/>
    <property type="molecule type" value="Genomic_DNA"/>
</dbReference>
<dbReference type="InterPro" id="IPR033205">
    <property type="entry name" value="COP9_CSN8"/>
</dbReference>
<feature type="domain" description="CSN8/PSMD8/EIF3K" evidence="6">
    <location>
        <begin position="9"/>
        <end position="114"/>
    </location>
</feature>